<gene>
    <name evidence="2" type="ORF">UFOPK3139_03027</name>
</gene>
<proteinExistence type="predicted"/>
<sequence>MRRSRLSFATSRRSDPPSVAICLSFASTGSVRVLNSDKGDTTTLPEESRNCVA</sequence>
<organism evidence="2">
    <name type="scientific">freshwater metagenome</name>
    <dbReference type="NCBI Taxonomy" id="449393"/>
    <lineage>
        <taxon>unclassified sequences</taxon>
        <taxon>metagenomes</taxon>
        <taxon>ecological metagenomes</taxon>
    </lineage>
</organism>
<dbReference type="AlphaFoldDB" id="A0A6J7AV00"/>
<protein>
    <submittedName>
        <fullName evidence="2">Unannotated protein</fullName>
    </submittedName>
</protein>
<reference evidence="2" key="1">
    <citation type="submission" date="2020-05" db="EMBL/GenBank/DDBJ databases">
        <authorList>
            <person name="Chiriac C."/>
            <person name="Salcher M."/>
            <person name="Ghai R."/>
            <person name="Kavagutti S V."/>
        </authorList>
    </citation>
    <scope>NUCLEOTIDE SEQUENCE</scope>
</reference>
<feature type="region of interest" description="Disordered" evidence="1">
    <location>
        <begin position="34"/>
        <end position="53"/>
    </location>
</feature>
<feature type="compositionally biased region" description="Basic and acidic residues" evidence="1">
    <location>
        <begin position="35"/>
        <end position="53"/>
    </location>
</feature>
<name>A0A6J7AV00_9ZZZZ</name>
<evidence type="ECO:0000313" key="2">
    <source>
        <dbReference type="EMBL" id="CAB4836583.1"/>
    </source>
</evidence>
<accession>A0A6J7AV00</accession>
<dbReference type="EMBL" id="CAFABA010000198">
    <property type="protein sequence ID" value="CAB4836583.1"/>
    <property type="molecule type" value="Genomic_DNA"/>
</dbReference>
<evidence type="ECO:0000256" key="1">
    <source>
        <dbReference type="SAM" id="MobiDB-lite"/>
    </source>
</evidence>